<comment type="similarity">
    <text evidence="1">Belongs to the MEMO1 family.</text>
</comment>
<evidence type="ECO:0000256" key="1">
    <source>
        <dbReference type="ARBA" id="ARBA00006315"/>
    </source>
</evidence>
<reference evidence="2 3" key="1">
    <citation type="journal article" date="2015" name="Genome Biol. Evol.">
        <title>Phylogenomic analyses indicate that early fungi evolved digesting cell walls of algal ancestors of land plants.</title>
        <authorList>
            <person name="Chang Y."/>
            <person name="Wang S."/>
            <person name="Sekimoto S."/>
            <person name="Aerts A.L."/>
            <person name="Choi C."/>
            <person name="Clum A."/>
            <person name="LaButti K.M."/>
            <person name="Lindquist E.A."/>
            <person name="Yee Ngan C."/>
            <person name="Ohm R.A."/>
            <person name="Salamov A.A."/>
            <person name="Grigoriev I.V."/>
            <person name="Spatafora J.W."/>
            <person name="Berbee M.L."/>
        </authorList>
    </citation>
    <scope>NUCLEOTIDE SEQUENCE [LARGE SCALE GENOMIC DNA]</scope>
    <source>
        <strain evidence="2 3">JEL478</strain>
    </source>
</reference>
<dbReference type="PANTHER" id="PTHR11060:SF0">
    <property type="entry name" value="PROTEIN MEMO1"/>
    <property type="match status" value="1"/>
</dbReference>
<dbReference type="NCBIfam" id="TIGR04336">
    <property type="entry name" value="AmmeMemoSam_B"/>
    <property type="match status" value="1"/>
</dbReference>
<dbReference type="AlphaFoldDB" id="A0A139ATZ0"/>
<organism evidence="2 3">
    <name type="scientific">Gonapodya prolifera (strain JEL478)</name>
    <name type="common">Monoblepharis prolifera</name>
    <dbReference type="NCBI Taxonomy" id="1344416"/>
    <lineage>
        <taxon>Eukaryota</taxon>
        <taxon>Fungi</taxon>
        <taxon>Fungi incertae sedis</taxon>
        <taxon>Chytridiomycota</taxon>
        <taxon>Chytridiomycota incertae sedis</taxon>
        <taxon>Monoblepharidomycetes</taxon>
        <taxon>Monoblepharidales</taxon>
        <taxon>Gonapodyaceae</taxon>
        <taxon>Gonapodya</taxon>
    </lineage>
</organism>
<name>A0A139ATZ0_GONPJ</name>
<dbReference type="STRING" id="1344416.A0A139ATZ0"/>
<dbReference type="OrthoDB" id="417112at2759"/>
<dbReference type="Pfam" id="PF01875">
    <property type="entry name" value="Memo"/>
    <property type="match status" value="1"/>
</dbReference>
<gene>
    <name evidence="2" type="ORF">M427DRAFT_94636</name>
</gene>
<dbReference type="Gene3D" id="3.40.830.10">
    <property type="entry name" value="LigB-like"/>
    <property type="match status" value="1"/>
</dbReference>
<dbReference type="HAMAP" id="MF_00055">
    <property type="entry name" value="MEMO1"/>
    <property type="match status" value="1"/>
</dbReference>
<dbReference type="Proteomes" id="UP000070544">
    <property type="component" value="Unassembled WGS sequence"/>
</dbReference>
<dbReference type="OMA" id="MHLPYIH"/>
<proteinExistence type="inferred from homology"/>
<sequence>MIRRATHAGSWYSKNRQKLDKELQGWLDDVPRTVPNHVGVEIQLPINTARAIIVPHAGYSYSGPTAAYGFGLVDTSVIKRVFILGPSHHFYLDGCALSQCAEYETPLGNLVIDAEMCRELEATRSFSSMTVSVDEDEHSIEMQLPYIVKIMNRSPTSYTIIPVLVGAISNAKEAHYGEIFSKYLADPTNLFVISSDFCHWGSRFSYTQKHHTSTRDTPIYQSIEALDREGMDLIERLDPAAFATYLKRTRNTICGRHPIAVLLNAVTKAFPALVPKPADGEDSSPTLKFVRYAQSSQVRNERESSVSYASGYLNVPEP</sequence>
<dbReference type="EMBL" id="KQ965736">
    <property type="protein sequence ID" value="KXS20178.1"/>
    <property type="molecule type" value="Genomic_DNA"/>
</dbReference>
<evidence type="ECO:0000313" key="2">
    <source>
        <dbReference type="EMBL" id="KXS20178.1"/>
    </source>
</evidence>
<keyword evidence="3" id="KW-1185">Reference proteome</keyword>
<dbReference type="InterPro" id="IPR002737">
    <property type="entry name" value="MEMO1_fam"/>
</dbReference>
<dbReference type="CDD" id="cd07361">
    <property type="entry name" value="MEMO_like"/>
    <property type="match status" value="1"/>
</dbReference>
<dbReference type="PANTHER" id="PTHR11060">
    <property type="entry name" value="PROTEIN MEMO1"/>
    <property type="match status" value="1"/>
</dbReference>
<accession>A0A139ATZ0</accession>
<protein>
    <submittedName>
        <fullName evidence="2">UPF0103-domain-containing protein</fullName>
    </submittedName>
</protein>
<evidence type="ECO:0000313" key="3">
    <source>
        <dbReference type="Proteomes" id="UP000070544"/>
    </source>
</evidence>